<sequence length="278" mass="30294">MKSLSKVVRNSACAVLVCCATAFPLIATAAENTLDKVKSAKVLRIGVASGDPWYYKDPISGEWTGVGFRVGEKIGEDLGIKVVPVETTYGNAPAALQANQIDVFFVLDATEERKKALDFPTQPLLWYKQGVLAKDGLKADSWEDLNKPDVRIGVALGTATDRDLTKRLPNAKIERFANTDETVAAFMAKRVDAFAFYHPVLAIAQSHIHTGNLIVPEPVVEIPTSAGVRKEEDQVWVSYLNTEIQKLNDSGDIQKIFAGYMATKGLDPAKVPSVMKSN</sequence>
<reference evidence="5 6" key="1">
    <citation type="submission" date="2017-05" db="EMBL/GenBank/DDBJ databases">
        <title>Comparative genomic of Pseudomonas savastanoi pathovars.</title>
        <authorList>
            <person name="Pintado A."/>
            <person name="Moreno-Perez A."/>
            <person name="Caballo-Ponce E."/>
            <person name="Murillo J."/>
            <person name="Bardaji L."/>
            <person name="Cerboneschi M."/>
            <person name="Rodriguez-Palenzuela P."/>
            <person name="Ramos C."/>
            <person name="Tegli S."/>
        </authorList>
    </citation>
    <scope>NUCLEOTIDE SEQUENCE [LARGE SCALE GENOMIC DNA]</scope>
    <source>
        <strain evidence="5 6">ESC 23</strain>
    </source>
</reference>
<dbReference type="InterPro" id="IPR001638">
    <property type="entry name" value="Solute-binding_3/MltF_N"/>
</dbReference>
<feature type="signal peptide" evidence="3">
    <location>
        <begin position="1"/>
        <end position="29"/>
    </location>
</feature>
<dbReference type="CDD" id="cd13621">
    <property type="entry name" value="PBP2_AA_binding_like_3"/>
    <property type="match status" value="1"/>
</dbReference>
<dbReference type="SMART" id="SM00062">
    <property type="entry name" value="PBPb"/>
    <property type="match status" value="1"/>
</dbReference>
<comment type="similarity">
    <text evidence="1">Belongs to the bacterial solute-binding protein 3 family.</text>
</comment>
<evidence type="ECO:0000256" key="2">
    <source>
        <dbReference type="ARBA" id="ARBA00022729"/>
    </source>
</evidence>
<dbReference type="SUPFAM" id="SSF53850">
    <property type="entry name" value="Periplasmic binding protein-like II"/>
    <property type="match status" value="1"/>
</dbReference>
<dbReference type="PANTHER" id="PTHR35936:SF17">
    <property type="entry name" value="ARGININE-BINDING EXTRACELLULAR PROTEIN ARTP"/>
    <property type="match status" value="1"/>
</dbReference>
<comment type="caution">
    <text evidence="5">The sequence shown here is derived from an EMBL/GenBank/DDBJ whole genome shotgun (WGS) entry which is preliminary data.</text>
</comment>
<accession>A0A0P9Y215</accession>
<name>A0A0P9Y215_PSESS</name>
<feature type="domain" description="Solute-binding protein family 3/N-terminal" evidence="4">
    <location>
        <begin position="42"/>
        <end position="264"/>
    </location>
</feature>
<organism evidence="5 6">
    <name type="scientific">Pseudomonas savastanoi pv. nerii</name>
    <dbReference type="NCBI Taxonomy" id="360921"/>
    <lineage>
        <taxon>Bacteria</taxon>
        <taxon>Pseudomonadati</taxon>
        <taxon>Pseudomonadota</taxon>
        <taxon>Gammaproteobacteria</taxon>
        <taxon>Pseudomonadales</taxon>
        <taxon>Pseudomonadaceae</taxon>
        <taxon>Pseudomonas</taxon>
    </lineage>
</organism>
<evidence type="ECO:0000313" key="5">
    <source>
        <dbReference type="EMBL" id="PAB30869.1"/>
    </source>
</evidence>
<evidence type="ECO:0000256" key="1">
    <source>
        <dbReference type="ARBA" id="ARBA00010333"/>
    </source>
</evidence>
<feature type="chain" id="PRO_5011361653" evidence="3">
    <location>
        <begin position="30"/>
        <end position="278"/>
    </location>
</feature>
<dbReference type="AlphaFoldDB" id="A0A0P9Y215"/>
<dbReference type="EMBL" id="NIAY01000079">
    <property type="protein sequence ID" value="PAB30869.1"/>
    <property type="molecule type" value="Genomic_DNA"/>
</dbReference>
<protein>
    <submittedName>
        <fullName evidence="5">Amino acid ABC transporter</fullName>
    </submittedName>
</protein>
<evidence type="ECO:0000259" key="4">
    <source>
        <dbReference type="SMART" id="SM00062"/>
    </source>
</evidence>
<dbReference type="Pfam" id="PF00497">
    <property type="entry name" value="SBP_bac_3"/>
    <property type="match status" value="1"/>
</dbReference>
<gene>
    <name evidence="5" type="ORF">CC205_17275</name>
</gene>
<proteinExistence type="inferred from homology"/>
<keyword evidence="2 3" id="KW-0732">Signal</keyword>
<dbReference type="PANTHER" id="PTHR35936">
    <property type="entry name" value="MEMBRANE-BOUND LYTIC MUREIN TRANSGLYCOSYLASE F"/>
    <property type="match status" value="1"/>
</dbReference>
<evidence type="ECO:0000313" key="6">
    <source>
        <dbReference type="Proteomes" id="UP000216306"/>
    </source>
</evidence>
<dbReference type="Proteomes" id="UP000216306">
    <property type="component" value="Unassembled WGS sequence"/>
</dbReference>
<evidence type="ECO:0000256" key="3">
    <source>
        <dbReference type="SAM" id="SignalP"/>
    </source>
</evidence>
<dbReference type="RefSeq" id="WP_002556066.1">
    <property type="nucleotide sequence ID" value="NZ_LIHX01000057.1"/>
</dbReference>
<dbReference type="Gene3D" id="3.40.190.10">
    <property type="entry name" value="Periplasmic binding protein-like II"/>
    <property type="match status" value="2"/>
</dbReference>